<dbReference type="eggNOG" id="KOG2614">
    <property type="taxonomic scope" value="Eukaryota"/>
</dbReference>
<proteinExistence type="predicted"/>
<dbReference type="PRINTS" id="PR00420">
    <property type="entry name" value="RNGMNOXGNASE"/>
</dbReference>
<organism evidence="7 8">
    <name type="scientific">Emiliania huxleyi (strain CCMP1516)</name>
    <dbReference type="NCBI Taxonomy" id="280463"/>
    <lineage>
        <taxon>Eukaryota</taxon>
        <taxon>Haptista</taxon>
        <taxon>Haptophyta</taxon>
        <taxon>Prymnesiophyceae</taxon>
        <taxon>Isochrysidales</taxon>
        <taxon>Noelaerhabdaceae</taxon>
        <taxon>Emiliania</taxon>
    </lineage>
</organism>
<reference evidence="8" key="1">
    <citation type="journal article" date="2013" name="Nature">
        <title>Pan genome of the phytoplankton Emiliania underpins its global distribution.</title>
        <authorList>
            <person name="Read B.A."/>
            <person name="Kegel J."/>
            <person name="Klute M.J."/>
            <person name="Kuo A."/>
            <person name="Lefebvre S.C."/>
            <person name="Maumus F."/>
            <person name="Mayer C."/>
            <person name="Miller J."/>
            <person name="Monier A."/>
            <person name="Salamov A."/>
            <person name="Young J."/>
            <person name="Aguilar M."/>
            <person name="Claverie J.M."/>
            <person name="Frickenhaus S."/>
            <person name="Gonzalez K."/>
            <person name="Herman E.K."/>
            <person name="Lin Y.C."/>
            <person name="Napier J."/>
            <person name="Ogata H."/>
            <person name="Sarno A.F."/>
            <person name="Shmutz J."/>
            <person name="Schroeder D."/>
            <person name="de Vargas C."/>
            <person name="Verret F."/>
            <person name="von Dassow P."/>
            <person name="Valentin K."/>
            <person name="Van de Peer Y."/>
            <person name="Wheeler G."/>
            <person name="Dacks J.B."/>
            <person name="Delwiche C.F."/>
            <person name="Dyhrman S.T."/>
            <person name="Glockner G."/>
            <person name="John U."/>
            <person name="Richards T."/>
            <person name="Worden A.Z."/>
            <person name="Zhang X."/>
            <person name="Grigoriev I.V."/>
            <person name="Allen A.E."/>
            <person name="Bidle K."/>
            <person name="Borodovsky M."/>
            <person name="Bowler C."/>
            <person name="Brownlee C."/>
            <person name="Cock J.M."/>
            <person name="Elias M."/>
            <person name="Gladyshev V.N."/>
            <person name="Groth M."/>
            <person name="Guda C."/>
            <person name="Hadaegh A."/>
            <person name="Iglesias-Rodriguez M.D."/>
            <person name="Jenkins J."/>
            <person name="Jones B.M."/>
            <person name="Lawson T."/>
            <person name="Leese F."/>
            <person name="Lindquist E."/>
            <person name="Lobanov A."/>
            <person name="Lomsadze A."/>
            <person name="Malik S.B."/>
            <person name="Marsh M.E."/>
            <person name="Mackinder L."/>
            <person name="Mock T."/>
            <person name="Mueller-Roeber B."/>
            <person name="Pagarete A."/>
            <person name="Parker M."/>
            <person name="Probert I."/>
            <person name="Quesneville H."/>
            <person name="Raines C."/>
            <person name="Rensing S.A."/>
            <person name="Riano-Pachon D.M."/>
            <person name="Richier S."/>
            <person name="Rokitta S."/>
            <person name="Shiraiwa Y."/>
            <person name="Soanes D.M."/>
            <person name="van der Giezen M."/>
            <person name="Wahlund T.M."/>
            <person name="Williams B."/>
            <person name="Wilson W."/>
            <person name="Wolfe G."/>
            <person name="Wurch L.L."/>
        </authorList>
    </citation>
    <scope>NUCLEOTIDE SEQUENCE</scope>
</reference>
<dbReference type="KEGG" id="ehx:EMIHUDRAFT_462793"/>
<keyword evidence="8" id="KW-1185">Reference proteome</keyword>
<keyword evidence="3" id="KW-0274">FAD</keyword>
<dbReference type="SUPFAM" id="SSF51905">
    <property type="entry name" value="FAD/NAD(P)-binding domain"/>
    <property type="match status" value="1"/>
</dbReference>
<dbReference type="PANTHER" id="PTHR46496:SF1">
    <property type="entry name" value="ZEAXANTHIN EPOXIDASE, CHLOROPLASTIC"/>
    <property type="match status" value="1"/>
</dbReference>
<dbReference type="GO" id="GO:0071949">
    <property type="term" value="F:FAD binding"/>
    <property type="evidence" value="ECO:0007669"/>
    <property type="project" value="InterPro"/>
</dbReference>
<dbReference type="InterPro" id="IPR002938">
    <property type="entry name" value="FAD-bd"/>
</dbReference>
<evidence type="ECO:0000256" key="3">
    <source>
        <dbReference type="ARBA" id="ARBA00022827"/>
    </source>
</evidence>
<dbReference type="InterPro" id="IPR036188">
    <property type="entry name" value="FAD/NAD-bd_sf"/>
</dbReference>
<evidence type="ECO:0000259" key="6">
    <source>
        <dbReference type="Pfam" id="PF01494"/>
    </source>
</evidence>
<feature type="chain" id="PRO_5044291684" description="FAD-binding domain-containing protein" evidence="5">
    <location>
        <begin position="18"/>
        <end position="579"/>
    </location>
</feature>
<sequence length="579" mass="61953">MAALPLLAAGAAGLVLSPPLMHPSPPRGVIAARGGPALALAEPASSQNPGRPLTVAIAGGGVGGLTTALAMLKAGFDVTVYEKTGQFARFGGPIQFASNALSALKAIDERLFERVIADFTFTGTRRCGIKDGLRADGSFRMTPVADPRFLFDPSTPADWYLEFPLKACADFFDLPYTGVIDRPDLQDILLDECRAIKPDFIVNGAPVASYTQTEAGVVATLSDGSVAEADVLVGSDGIWSTVRAQMYGEGEVRQTAADGLTRQGCPYSGYTVFAGEFVPERGTADFADYFECGYKVYIGPRKYFVTSDVGDGRVQWYSFLCKPPGTKRAGDSWEGGASTGAQGSRVIADLKQEPAGWPDEVIRVLESTPPEAVEQRDLYDRPPELFRSWADGGVVLVGDAVHPMMPNLGQGGCQAIEDALELTRALSEACGPGGAAPAEPQAVREALQTFVGRRKPRAAAVSLLSRLASDLIINFFDTPWSPHDERGKGVLSYLTFAWKPLLQYLIFPLQFLFLYSYHPSGGMGELPKRLEAEWRERHRKGAEEAFAKAAKGESRAAAPSFFAKAEADAPSDNAPQPAA</sequence>
<evidence type="ECO:0000256" key="4">
    <source>
        <dbReference type="ARBA" id="ARBA00023002"/>
    </source>
</evidence>
<reference evidence="7" key="2">
    <citation type="submission" date="2024-10" db="UniProtKB">
        <authorList>
            <consortium name="EnsemblProtists"/>
        </authorList>
    </citation>
    <scope>IDENTIFICATION</scope>
</reference>
<dbReference type="RefSeq" id="XP_005783385.1">
    <property type="nucleotide sequence ID" value="XM_005783328.1"/>
</dbReference>
<keyword evidence="2" id="KW-0285">Flavoprotein</keyword>
<dbReference type="Pfam" id="PF01494">
    <property type="entry name" value="FAD_binding_3"/>
    <property type="match status" value="2"/>
</dbReference>
<dbReference type="GO" id="GO:0016491">
    <property type="term" value="F:oxidoreductase activity"/>
    <property type="evidence" value="ECO:0007669"/>
    <property type="project" value="UniProtKB-KW"/>
</dbReference>
<keyword evidence="5" id="KW-0732">Signal</keyword>
<evidence type="ECO:0000256" key="2">
    <source>
        <dbReference type="ARBA" id="ARBA00022630"/>
    </source>
</evidence>
<accession>A0A0D3K5C1</accession>
<evidence type="ECO:0000256" key="5">
    <source>
        <dbReference type="SAM" id="SignalP"/>
    </source>
</evidence>
<dbReference type="Gene3D" id="3.50.50.60">
    <property type="entry name" value="FAD/NAD(P)-binding domain"/>
    <property type="match status" value="1"/>
</dbReference>
<dbReference type="HOGENOM" id="CLU_009665_16_2_1"/>
<comment type="cofactor">
    <cofactor evidence="1">
        <name>FAD</name>
        <dbReference type="ChEBI" id="CHEBI:57692"/>
    </cofactor>
</comment>
<keyword evidence="4" id="KW-0560">Oxidoreductase</keyword>
<dbReference type="GeneID" id="17276228"/>
<name>A0A0D3K5C1_EMIH1</name>
<evidence type="ECO:0000313" key="8">
    <source>
        <dbReference type="Proteomes" id="UP000013827"/>
    </source>
</evidence>
<evidence type="ECO:0000313" key="7">
    <source>
        <dbReference type="EnsemblProtists" id="EOD30956"/>
    </source>
</evidence>
<dbReference type="OMA" id="MTGWMGP"/>
<feature type="signal peptide" evidence="5">
    <location>
        <begin position="1"/>
        <end position="17"/>
    </location>
</feature>
<protein>
    <recommendedName>
        <fullName evidence="6">FAD-binding domain-containing protein</fullName>
    </recommendedName>
</protein>
<dbReference type="STRING" id="2903.R1F6M8"/>
<dbReference type="Proteomes" id="UP000013827">
    <property type="component" value="Unassembled WGS sequence"/>
</dbReference>
<feature type="domain" description="FAD-binding" evidence="6">
    <location>
        <begin position="54"/>
        <end position="247"/>
    </location>
</feature>
<dbReference type="EnsemblProtists" id="EOD30956">
    <property type="protein sequence ID" value="EOD30956"/>
    <property type="gene ID" value="EMIHUDRAFT_462793"/>
</dbReference>
<feature type="domain" description="FAD-binding" evidence="6">
    <location>
        <begin position="380"/>
        <end position="461"/>
    </location>
</feature>
<evidence type="ECO:0000256" key="1">
    <source>
        <dbReference type="ARBA" id="ARBA00001974"/>
    </source>
</evidence>
<dbReference type="PANTHER" id="PTHR46496">
    <property type="match status" value="1"/>
</dbReference>
<dbReference type="AlphaFoldDB" id="A0A0D3K5C1"/>
<dbReference type="PaxDb" id="2903-EOD30956"/>